<name>A0A7U3UZQ1_9ACTN</name>
<feature type="region of interest" description="Disordered" evidence="1">
    <location>
        <begin position="1"/>
        <end position="34"/>
    </location>
</feature>
<dbReference type="EMBL" id="AP018365">
    <property type="protein sequence ID" value="BBB01814.1"/>
    <property type="molecule type" value="Genomic_DNA"/>
</dbReference>
<keyword evidence="3" id="KW-1185">Reference proteome</keyword>
<evidence type="ECO:0000313" key="3">
    <source>
        <dbReference type="Proteomes" id="UP000595703"/>
    </source>
</evidence>
<gene>
    <name evidence="2" type="ORF">RVR_9397</name>
</gene>
<dbReference type="Proteomes" id="UP000595703">
    <property type="component" value="Chromosome"/>
</dbReference>
<reference evidence="2 3" key="4">
    <citation type="journal article" date="2020" name="Sci. Rep.">
        <title>beta-carboline chemical signals induce reveromycin production through a LuxR family regulator in Streptomyces sp. SN-593.</title>
        <authorList>
            <person name="Panthee S."/>
            <person name="Kito N."/>
            <person name="Hayashi T."/>
            <person name="Shimizu T."/>
            <person name="Ishikawa J."/>
            <person name="Hamamoto H."/>
            <person name="Osada H."/>
            <person name="Takahashi S."/>
        </authorList>
    </citation>
    <scope>NUCLEOTIDE SEQUENCE [LARGE SCALE GENOMIC DNA]</scope>
    <source>
        <strain evidence="2 3">SN-593</strain>
    </source>
</reference>
<sequence length="34" mass="4067">MTSTVRTNAFRIGSRTRSRTGFRGRRRGRRRCPR</sequence>
<reference evidence="2 3" key="1">
    <citation type="journal article" date="2010" name="J. Bacteriol.">
        <title>Biochemical characterization of a novel indole prenyltransferase from Streptomyces sp. SN-593.</title>
        <authorList>
            <person name="Takahashi S."/>
            <person name="Takagi H."/>
            <person name="Toyoda A."/>
            <person name="Uramoto M."/>
            <person name="Nogawa T."/>
            <person name="Ueki M."/>
            <person name="Sakaki Y."/>
            <person name="Osada H."/>
        </authorList>
    </citation>
    <scope>NUCLEOTIDE SEQUENCE [LARGE SCALE GENOMIC DNA]</scope>
    <source>
        <strain evidence="2 3">SN-593</strain>
    </source>
</reference>
<dbReference type="AlphaFoldDB" id="A0A7U3UZQ1"/>
<organism evidence="2 3">
    <name type="scientific">Actinacidiphila reveromycinica</name>
    <dbReference type="NCBI Taxonomy" id="659352"/>
    <lineage>
        <taxon>Bacteria</taxon>
        <taxon>Bacillati</taxon>
        <taxon>Actinomycetota</taxon>
        <taxon>Actinomycetes</taxon>
        <taxon>Kitasatosporales</taxon>
        <taxon>Streptomycetaceae</taxon>
        <taxon>Actinacidiphila</taxon>
    </lineage>
</organism>
<evidence type="ECO:0000256" key="1">
    <source>
        <dbReference type="SAM" id="MobiDB-lite"/>
    </source>
</evidence>
<dbReference type="KEGG" id="arev:RVR_9397"/>
<accession>A0A7U3UZQ1</accession>
<feature type="compositionally biased region" description="Basic residues" evidence="1">
    <location>
        <begin position="14"/>
        <end position="34"/>
    </location>
</feature>
<protein>
    <submittedName>
        <fullName evidence="2">Uncharacterized protein</fullName>
    </submittedName>
</protein>
<reference evidence="2 3" key="2">
    <citation type="journal article" date="2011" name="J. Antibiot.">
        <title>Furaquinocins I and J: novel polyketide isoprenoid hybrid compounds from Streptomyces reveromyceticus SN-593.</title>
        <authorList>
            <person name="Panthee S."/>
            <person name="Takahashi S."/>
            <person name="Takagi H."/>
            <person name="Nogawa T."/>
            <person name="Oowada E."/>
            <person name="Uramoto M."/>
            <person name="Osada H."/>
        </authorList>
    </citation>
    <scope>NUCLEOTIDE SEQUENCE [LARGE SCALE GENOMIC DNA]</scope>
    <source>
        <strain evidence="2 3">SN-593</strain>
    </source>
</reference>
<evidence type="ECO:0000313" key="2">
    <source>
        <dbReference type="EMBL" id="BBB01814.1"/>
    </source>
</evidence>
<reference evidence="2 3" key="3">
    <citation type="journal article" date="2011" name="Nat. Chem. Biol.">
        <title>Reveromycin A biosynthesis uses RevG and RevJ for stereospecific spiroacetal formation.</title>
        <authorList>
            <person name="Takahashi S."/>
            <person name="Toyoda A."/>
            <person name="Sekiyama Y."/>
            <person name="Takagi H."/>
            <person name="Nogawa T."/>
            <person name="Uramoto M."/>
            <person name="Suzuki R."/>
            <person name="Koshino H."/>
            <person name="Kumano T."/>
            <person name="Panthee S."/>
            <person name="Dairi T."/>
            <person name="Ishikawa J."/>
            <person name="Ikeda H."/>
            <person name="Sakaki Y."/>
            <person name="Osada H."/>
        </authorList>
    </citation>
    <scope>NUCLEOTIDE SEQUENCE [LARGE SCALE GENOMIC DNA]</scope>
    <source>
        <strain evidence="2 3">SN-593</strain>
    </source>
</reference>
<proteinExistence type="predicted"/>